<dbReference type="Gene3D" id="3.40.50.1100">
    <property type="match status" value="2"/>
</dbReference>
<dbReference type="InterPro" id="IPR001926">
    <property type="entry name" value="TrpB-like_PALP"/>
</dbReference>
<organism evidence="14 15">
    <name type="scientific">Bradyrhizobium jicamae</name>
    <dbReference type="NCBI Taxonomy" id="280332"/>
    <lineage>
        <taxon>Bacteria</taxon>
        <taxon>Pseudomonadati</taxon>
        <taxon>Pseudomonadota</taxon>
        <taxon>Alphaproteobacteria</taxon>
        <taxon>Hyphomicrobiales</taxon>
        <taxon>Nitrobacteraceae</taxon>
        <taxon>Bradyrhizobium</taxon>
    </lineage>
</organism>
<evidence type="ECO:0000256" key="11">
    <source>
        <dbReference type="ARBA" id="ARBA00023239"/>
    </source>
</evidence>
<dbReference type="InterPro" id="IPR023026">
    <property type="entry name" value="Trp_synth_beta/beta-like"/>
</dbReference>
<dbReference type="SUPFAM" id="SSF53686">
    <property type="entry name" value="Tryptophan synthase beta subunit-like PLP-dependent enzymes"/>
    <property type="match status" value="1"/>
</dbReference>
<accession>A0ABS5FYC3</accession>
<sequence>MSEAIKFILPDDKLPKHWYNIRADLPQPLPPVLNAATGKPVGVEELTPLFPLELIQQEFSTERHIEIPRPILEVYRLWRPTPLRRARSLERLLGTPARIFYKDESAAPTGSFKPNEAVAEAFYIREAGAKKLVTVTGAGQWGSAIAFAGALFGLQVKVFMVRVSYEQKPYRRVLMETYGATCIPSPSKETEAGRRTLAADPTSSGSLAIAASEAIELAATDPDAQLGMGSLLNYPLLHNTVIGLEALEQMEMAGYWPDVIIGCVGGGSNFTGLAAPFLGKMLREGQKVRAIAAEPAACPSLTRGRYAYDFLDAAHMGPMAKMHTLGSSFMPSGIHAGGLRFHGMAPLVSHLKEIGIIEAVAFSQTGCFEAGIMFARCEGILPGPESNHAIRAAIDEALRCKQEGTARTILFNLSGHGNFDMQAYADYLAGKVDDRELDQKTLDAAFANLPSVRPHNVK</sequence>
<dbReference type="EC" id="4.2.1.20" evidence="6"/>
<dbReference type="NCBIfam" id="TIGR01415">
    <property type="entry name" value="trpB_rel"/>
    <property type="match status" value="1"/>
</dbReference>
<dbReference type="EMBL" id="JAFCJH010000088">
    <property type="protein sequence ID" value="MBR0801564.1"/>
    <property type="molecule type" value="Genomic_DNA"/>
</dbReference>
<evidence type="ECO:0000259" key="13">
    <source>
        <dbReference type="Pfam" id="PF00291"/>
    </source>
</evidence>
<evidence type="ECO:0000256" key="2">
    <source>
        <dbReference type="ARBA" id="ARBA00002786"/>
    </source>
</evidence>
<feature type="domain" description="Tryptophan synthase beta chain-like PALP" evidence="13">
    <location>
        <begin position="77"/>
        <end position="415"/>
    </location>
</feature>
<dbReference type="InterPro" id="IPR006316">
    <property type="entry name" value="Trp_synth_b-like"/>
</dbReference>
<protein>
    <recommendedName>
        <fullName evidence="6">tryptophan synthase</fullName>
        <ecNumber evidence="6">4.2.1.20</ecNumber>
    </recommendedName>
</protein>
<comment type="catalytic activity">
    <reaction evidence="12">
        <text>(1S,2R)-1-C-(indol-3-yl)glycerol 3-phosphate + L-serine = D-glyceraldehyde 3-phosphate + L-tryptophan + H2O</text>
        <dbReference type="Rhea" id="RHEA:10532"/>
        <dbReference type="ChEBI" id="CHEBI:15377"/>
        <dbReference type="ChEBI" id="CHEBI:33384"/>
        <dbReference type="ChEBI" id="CHEBI:57912"/>
        <dbReference type="ChEBI" id="CHEBI:58866"/>
        <dbReference type="ChEBI" id="CHEBI:59776"/>
        <dbReference type="EC" id="4.2.1.20"/>
    </reaction>
</comment>
<keyword evidence="7" id="KW-0028">Amino-acid biosynthesis</keyword>
<name>A0ABS5FYC3_9BRAD</name>
<dbReference type="InterPro" id="IPR036052">
    <property type="entry name" value="TrpB-like_PALP_sf"/>
</dbReference>
<dbReference type="Pfam" id="PF00291">
    <property type="entry name" value="PALP"/>
    <property type="match status" value="1"/>
</dbReference>
<evidence type="ECO:0000256" key="6">
    <source>
        <dbReference type="ARBA" id="ARBA00012043"/>
    </source>
</evidence>
<comment type="cofactor">
    <cofactor evidence="1">
        <name>pyridoxal 5'-phosphate</name>
        <dbReference type="ChEBI" id="CHEBI:597326"/>
    </cofactor>
</comment>
<dbReference type="PIRSF" id="PIRSF500824">
    <property type="entry name" value="TrpB_prok"/>
    <property type="match status" value="1"/>
</dbReference>
<comment type="pathway">
    <text evidence="3">Amino-acid biosynthesis; L-tryptophan biosynthesis; L-tryptophan from chorismate: step 5/5.</text>
</comment>
<evidence type="ECO:0000256" key="9">
    <source>
        <dbReference type="ARBA" id="ARBA00022898"/>
    </source>
</evidence>
<keyword evidence="15" id="KW-1185">Reference proteome</keyword>
<keyword evidence="9" id="KW-0663">Pyridoxal phosphate</keyword>
<proteinExistence type="inferred from homology"/>
<evidence type="ECO:0000256" key="10">
    <source>
        <dbReference type="ARBA" id="ARBA00023141"/>
    </source>
</evidence>
<reference evidence="15" key="1">
    <citation type="journal article" date="2021" name="ISME J.">
        <title>Evolutionary origin and ecological implication of a unique nif island in free-living Bradyrhizobium lineages.</title>
        <authorList>
            <person name="Tao J."/>
        </authorList>
    </citation>
    <scope>NUCLEOTIDE SEQUENCE [LARGE SCALE GENOMIC DNA]</scope>
    <source>
        <strain evidence="15">SZCCT0434</strain>
    </source>
</reference>
<evidence type="ECO:0000256" key="4">
    <source>
        <dbReference type="ARBA" id="ARBA00009982"/>
    </source>
</evidence>
<evidence type="ECO:0000256" key="1">
    <source>
        <dbReference type="ARBA" id="ARBA00001933"/>
    </source>
</evidence>
<evidence type="ECO:0000256" key="5">
    <source>
        <dbReference type="ARBA" id="ARBA00011270"/>
    </source>
</evidence>
<comment type="subunit">
    <text evidence="5">Tetramer of two alpha and two beta chains.</text>
</comment>
<keyword evidence="10" id="KW-0057">Aromatic amino acid biosynthesis</keyword>
<evidence type="ECO:0000256" key="8">
    <source>
        <dbReference type="ARBA" id="ARBA00022822"/>
    </source>
</evidence>
<gene>
    <name evidence="14" type="ORF">JQ615_40140</name>
</gene>
<keyword evidence="8" id="KW-0822">Tryptophan biosynthesis</keyword>
<comment type="similarity">
    <text evidence="4">Belongs to the TrpB family.</text>
</comment>
<evidence type="ECO:0000256" key="3">
    <source>
        <dbReference type="ARBA" id="ARBA00004733"/>
    </source>
</evidence>
<evidence type="ECO:0000256" key="7">
    <source>
        <dbReference type="ARBA" id="ARBA00022605"/>
    </source>
</evidence>
<evidence type="ECO:0000256" key="12">
    <source>
        <dbReference type="ARBA" id="ARBA00049047"/>
    </source>
</evidence>
<evidence type="ECO:0000313" key="15">
    <source>
        <dbReference type="Proteomes" id="UP001315278"/>
    </source>
</evidence>
<evidence type="ECO:0000313" key="14">
    <source>
        <dbReference type="EMBL" id="MBR0801564.1"/>
    </source>
</evidence>
<comment type="caution">
    <text evidence="14">The sequence shown here is derived from an EMBL/GenBank/DDBJ whole genome shotgun (WGS) entry which is preliminary data.</text>
</comment>
<dbReference type="RefSeq" id="WP_212495536.1">
    <property type="nucleotide sequence ID" value="NZ_JAFCJH010000088.1"/>
</dbReference>
<dbReference type="PANTHER" id="PTHR48077:SF6">
    <property type="entry name" value="TRYPTOPHAN SYNTHASE"/>
    <property type="match status" value="1"/>
</dbReference>
<comment type="function">
    <text evidence="2">The beta subunit is responsible for the synthesis of L-tryptophan from indole and L-serine.</text>
</comment>
<dbReference type="PIRSF" id="PIRSF001413">
    <property type="entry name" value="Trp_syn_beta"/>
    <property type="match status" value="1"/>
</dbReference>
<dbReference type="Proteomes" id="UP001315278">
    <property type="component" value="Unassembled WGS sequence"/>
</dbReference>
<keyword evidence="11" id="KW-0456">Lyase</keyword>
<dbReference type="PANTHER" id="PTHR48077">
    <property type="entry name" value="TRYPTOPHAN SYNTHASE-RELATED"/>
    <property type="match status" value="1"/>
</dbReference>
<dbReference type="NCBIfam" id="NF009057">
    <property type="entry name" value="PRK12391.1"/>
    <property type="match status" value="1"/>
</dbReference>